<dbReference type="InterPro" id="IPR018060">
    <property type="entry name" value="HTH_AraC"/>
</dbReference>
<evidence type="ECO:0000256" key="1">
    <source>
        <dbReference type="ARBA" id="ARBA00023015"/>
    </source>
</evidence>
<dbReference type="PROSITE" id="PS00041">
    <property type="entry name" value="HTH_ARAC_FAMILY_1"/>
    <property type="match status" value="1"/>
</dbReference>
<keyword evidence="2" id="KW-0238">DNA-binding</keyword>
<keyword evidence="3" id="KW-0804">Transcription</keyword>
<organism evidence="5 6">
    <name type="scientific">Flavobacterium gilvum</name>
    <dbReference type="NCBI Taxonomy" id="1492737"/>
    <lineage>
        <taxon>Bacteria</taxon>
        <taxon>Pseudomonadati</taxon>
        <taxon>Bacteroidota</taxon>
        <taxon>Flavobacteriia</taxon>
        <taxon>Flavobacteriales</taxon>
        <taxon>Flavobacteriaceae</taxon>
        <taxon>Flavobacterium</taxon>
    </lineage>
</organism>
<protein>
    <submittedName>
        <fullName evidence="5">AraC family transcriptional regulator</fullName>
    </submittedName>
</protein>
<dbReference type="KEGG" id="fgl:EM308_10605"/>
<evidence type="ECO:0000256" key="2">
    <source>
        <dbReference type="ARBA" id="ARBA00023125"/>
    </source>
</evidence>
<dbReference type="SUPFAM" id="SSF46689">
    <property type="entry name" value="Homeodomain-like"/>
    <property type="match status" value="1"/>
</dbReference>
<sequence>MILYIKNMVCNRCKMVVKAELEKLGINPLHVELGEVTIDNDLDTQQKEQLEVVLNDLGFELIDDKKSRYIEKIKSLIIELIHEKNNDLKITLSDYLSQNVYHDYFYLSNIFSEIEGTTIEKYFIAQKIERVKELLAYNELSLGEIAFQLNYSSVAHLSNQFKKVTGLSPSHFKNLRLGGRKPLDEV</sequence>
<evidence type="ECO:0000256" key="3">
    <source>
        <dbReference type="ARBA" id="ARBA00023163"/>
    </source>
</evidence>
<dbReference type="InterPro" id="IPR018062">
    <property type="entry name" value="HTH_AraC-typ_CS"/>
</dbReference>
<keyword evidence="6" id="KW-1185">Reference proteome</keyword>
<evidence type="ECO:0000313" key="6">
    <source>
        <dbReference type="Proteomes" id="UP000175968"/>
    </source>
</evidence>
<reference evidence="5 6" key="1">
    <citation type="submission" date="2016-10" db="EMBL/GenBank/DDBJ databases">
        <title>Flavobacterium gilvum sp. nov., isolated from stream water.</title>
        <authorList>
            <person name="Shin S.-K."/>
            <person name="Cho Y.-J."/>
            <person name="Yi H."/>
        </authorList>
    </citation>
    <scope>NUCLEOTIDE SEQUENCE [LARGE SCALE GENOMIC DNA]</scope>
    <source>
        <strain evidence="5 6">EM1308</strain>
    </source>
</reference>
<dbReference type="InterPro" id="IPR009057">
    <property type="entry name" value="Homeodomain-like_sf"/>
</dbReference>
<proteinExistence type="predicted"/>
<feature type="domain" description="HTH araC/xylS-type" evidence="4">
    <location>
        <begin position="71"/>
        <end position="175"/>
    </location>
</feature>
<dbReference type="Proteomes" id="UP000175968">
    <property type="component" value="Chromosome"/>
</dbReference>
<gene>
    <name evidence="5" type="ORF">EM308_10605</name>
</gene>
<dbReference type="Gene3D" id="3.30.70.100">
    <property type="match status" value="1"/>
</dbReference>
<dbReference type="GO" id="GO:0043565">
    <property type="term" value="F:sequence-specific DNA binding"/>
    <property type="evidence" value="ECO:0007669"/>
    <property type="project" value="InterPro"/>
</dbReference>
<keyword evidence="1" id="KW-0805">Transcription regulation</keyword>
<evidence type="ECO:0000313" key="5">
    <source>
        <dbReference type="EMBL" id="AOW09923.1"/>
    </source>
</evidence>
<dbReference type="SMART" id="SM00342">
    <property type="entry name" value="HTH_ARAC"/>
    <property type="match status" value="1"/>
</dbReference>
<dbReference type="Gene3D" id="1.10.10.60">
    <property type="entry name" value="Homeodomain-like"/>
    <property type="match status" value="1"/>
</dbReference>
<evidence type="ECO:0000259" key="4">
    <source>
        <dbReference type="PROSITE" id="PS01124"/>
    </source>
</evidence>
<dbReference type="Pfam" id="PF12833">
    <property type="entry name" value="HTH_18"/>
    <property type="match status" value="1"/>
</dbReference>
<dbReference type="GO" id="GO:0003700">
    <property type="term" value="F:DNA-binding transcription factor activity"/>
    <property type="evidence" value="ECO:0007669"/>
    <property type="project" value="InterPro"/>
</dbReference>
<accession>A0AAC9I728</accession>
<name>A0AAC9I728_9FLAO</name>
<dbReference type="PANTHER" id="PTHR43280:SF28">
    <property type="entry name" value="HTH-TYPE TRANSCRIPTIONAL ACTIVATOR RHAS"/>
    <property type="match status" value="1"/>
</dbReference>
<dbReference type="RefSeq" id="WP_035636623.1">
    <property type="nucleotide sequence ID" value="NZ_CP017479.1"/>
</dbReference>
<dbReference type="PROSITE" id="PS01124">
    <property type="entry name" value="HTH_ARAC_FAMILY_2"/>
    <property type="match status" value="1"/>
</dbReference>
<dbReference type="PANTHER" id="PTHR43280">
    <property type="entry name" value="ARAC-FAMILY TRANSCRIPTIONAL REGULATOR"/>
    <property type="match status" value="1"/>
</dbReference>
<dbReference type="EMBL" id="CP017479">
    <property type="protein sequence ID" value="AOW09923.1"/>
    <property type="molecule type" value="Genomic_DNA"/>
</dbReference>
<dbReference type="AlphaFoldDB" id="A0AAC9I728"/>